<dbReference type="Pfam" id="PF07359">
    <property type="entry name" value="LEAP-2"/>
    <property type="match status" value="1"/>
</dbReference>
<protein>
    <recommendedName>
        <fullName evidence="4">Liver-expressed antimicrobial peptide 2</fullName>
    </recommendedName>
</protein>
<dbReference type="Proteomes" id="UP000694420">
    <property type="component" value="Unplaced"/>
</dbReference>
<dbReference type="InterPro" id="IPR009955">
    <property type="entry name" value="LEAP-2"/>
</dbReference>
<name>A0A8C6YZL4_NOTPE</name>
<comment type="similarity">
    <text evidence="3">Belongs to the LEAP2 family.</text>
</comment>
<keyword evidence="6" id="KW-0929">Antimicrobial</keyword>
<sequence>MTAPGLLVPGGGTCLVLLLSTLLLLTSSIQVGLAGIRVARMTPFWRMVGNKPPGAHCRHSLECITKCCGQQKRPCQLLPLLGPVSHRDCVAPVP</sequence>
<evidence type="ECO:0000256" key="9">
    <source>
        <dbReference type="ARBA" id="ARBA00023022"/>
    </source>
</evidence>
<accession>A0A8C6YZL4</accession>
<dbReference type="Ensembl" id="ENSNPET00000007995.1">
    <property type="protein sequence ID" value="ENSNPEP00000007798.1"/>
    <property type="gene ID" value="ENSNPEG00000005849.1"/>
</dbReference>
<comment type="subcellular location">
    <subcellularLocation>
        <location evidence="2">Secreted</location>
    </subcellularLocation>
</comment>
<dbReference type="GO" id="GO:0042742">
    <property type="term" value="P:defense response to bacterium"/>
    <property type="evidence" value="ECO:0007669"/>
    <property type="project" value="UniProtKB-KW"/>
</dbReference>
<reference evidence="11" key="2">
    <citation type="submission" date="2025-09" db="UniProtKB">
        <authorList>
            <consortium name="Ensembl"/>
        </authorList>
    </citation>
    <scope>IDENTIFICATION</scope>
</reference>
<evidence type="ECO:0000313" key="12">
    <source>
        <dbReference type="Proteomes" id="UP000694420"/>
    </source>
</evidence>
<keyword evidence="8" id="KW-0732">Signal</keyword>
<keyword evidence="12" id="KW-1185">Reference proteome</keyword>
<evidence type="ECO:0000256" key="2">
    <source>
        <dbReference type="ARBA" id="ARBA00004613"/>
    </source>
</evidence>
<evidence type="ECO:0000256" key="4">
    <source>
        <dbReference type="ARBA" id="ARBA00020494"/>
    </source>
</evidence>
<dbReference type="PANTHER" id="PTHR21007">
    <property type="entry name" value="LIVER EXPRESSED ANTIMICROBIAL PEPTIDE 2"/>
    <property type="match status" value="1"/>
</dbReference>
<comment type="function">
    <text evidence="1">Has an antimicrobial activity.</text>
</comment>
<evidence type="ECO:0000256" key="8">
    <source>
        <dbReference type="ARBA" id="ARBA00022729"/>
    </source>
</evidence>
<proteinExistence type="inferred from homology"/>
<evidence type="ECO:0000256" key="5">
    <source>
        <dbReference type="ARBA" id="ARBA00022525"/>
    </source>
</evidence>
<organism evidence="11 12">
    <name type="scientific">Nothoprocta perdicaria</name>
    <name type="common">Chilean tinamou</name>
    <name type="synonym">Crypturus perdicarius</name>
    <dbReference type="NCBI Taxonomy" id="30464"/>
    <lineage>
        <taxon>Eukaryota</taxon>
        <taxon>Metazoa</taxon>
        <taxon>Chordata</taxon>
        <taxon>Craniata</taxon>
        <taxon>Vertebrata</taxon>
        <taxon>Euteleostomi</taxon>
        <taxon>Archelosauria</taxon>
        <taxon>Archosauria</taxon>
        <taxon>Dinosauria</taxon>
        <taxon>Saurischia</taxon>
        <taxon>Theropoda</taxon>
        <taxon>Coelurosauria</taxon>
        <taxon>Aves</taxon>
        <taxon>Palaeognathae</taxon>
        <taxon>Tinamiformes</taxon>
        <taxon>Tinamidae</taxon>
        <taxon>Nothoprocta</taxon>
    </lineage>
</organism>
<dbReference type="GO" id="GO:0005576">
    <property type="term" value="C:extracellular region"/>
    <property type="evidence" value="ECO:0007669"/>
    <property type="project" value="UniProtKB-SubCell"/>
</dbReference>
<keyword evidence="10" id="KW-1015">Disulfide bond</keyword>
<keyword evidence="9" id="KW-0044">Antibiotic</keyword>
<dbReference type="Gene3D" id="4.10.40.50">
    <property type="match status" value="1"/>
</dbReference>
<evidence type="ECO:0000256" key="7">
    <source>
        <dbReference type="ARBA" id="ARBA00022685"/>
    </source>
</evidence>
<dbReference type="PANTHER" id="PTHR21007:SF1">
    <property type="entry name" value="LIVER-EXPRESSED ANTIMICROBIAL PEPTIDE 2"/>
    <property type="match status" value="1"/>
</dbReference>
<evidence type="ECO:0000256" key="3">
    <source>
        <dbReference type="ARBA" id="ARBA00008047"/>
    </source>
</evidence>
<evidence type="ECO:0000256" key="10">
    <source>
        <dbReference type="ARBA" id="ARBA00023157"/>
    </source>
</evidence>
<keyword evidence="7" id="KW-0165">Cleavage on pair of basic residues</keyword>
<keyword evidence="5" id="KW-0964">Secreted</keyword>
<reference evidence="11" key="1">
    <citation type="submission" date="2025-08" db="UniProtKB">
        <authorList>
            <consortium name="Ensembl"/>
        </authorList>
    </citation>
    <scope>IDENTIFICATION</scope>
</reference>
<dbReference type="AlphaFoldDB" id="A0A8C6YZL4"/>
<dbReference type="GO" id="GO:0061844">
    <property type="term" value="P:antimicrobial humoral immune response mediated by antimicrobial peptide"/>
    <property type="evidence" value="ECO:0007669"/>
    <property type="project" value="TreeGrafter"/>
</dbReference>
<evidence type="ECO:0000313" key="11">
    <source>
        <dbReference type="Ensembl" id="ENSNPEP00000007798.1"/>
    </source>
</evidence>
<evidence type="ECO:0000256" key="1">
    <source>
        <dbReference type="ARBA" id="ARBA00002585"/>
    </source>
</evidence>
<evidence type="ECO:0000256" key="6">
    <source>
        <dbReference type="ARBA" id="ARBA00022529"/>
    </source>
</evidence>